<dbReference type="InterPro" id="IPR036058">
    <property type="entry name" value="Kazal_dom_sf"/>
</dbReference>
<evidence type="ECO:0000259" key="5">
    <source>
        <dbReference type="PROSITE" id="PS51465"/>
    </source>
</evidence>
<dbReference type="Gene3D" id="3.30.60.30">
    <property type="match status" value="2"/>
</dbReference>
<feature type="domain" description="Kazal-like" evidence="5">
    <location>
        <begin position="10"/>
        <end position="51"/>
    </location>
</feature>
<dbReference type="GO" id="GO:0005576">
    <property type="term" value="C:extracellular region"/>
    <property type="evidence" value="ECO:0007669"/>
    <property type="project" value="TreeGrafter"/>
</dbReference>
<keyword evidence="2" id="KW-0722">Serine protease inhibitor</keyword>
<dbReference type="PROSITE" id="PS00282">
    <property type="entry name" value="KAZAL_1"/>
    <property type="match status" value="1"/>
</dbReference>
<keyword evidence="4" id="KW-0732">Signal</keyword>
<dbReference type="OrthoDB" id="126772at2759"/>
<feature type="domain" description="Kazal-like" evidence="5">
    <location>
        <begin position="60"/>
        <end position="119"/>
    </location>
</feature>
<dbReference type="EMBL" id="KJ439226">
    <property type="protein sequence ID" value="AHX25877.1"/>
    <property type="molecule type" value="mRNA"/>
</dbReference>
<feature type="signal peptide" evidence="4">
    <location>
        <begin position="1"/>
        <end position="20"/>
    </location>
</feature>
<protein>
    <submittedName>
        <fullName evidence="6">Kazal-type serine protease inhibitor</fullName>
    </submittedName>
</protein>
<name>A0A023PN81_HELAM</name>
<proteinExistence type="evidence at transcript level"/>
<dbReference type="PROSITE" id="PS51465">
    <property type="entry name" value="KAZAL_2"/>
    <property type="match status" value="2"/>
</dbReference>
<dbReference type="PANTHER" id="PTHR10913">
    <property type="entry name" value="FOLLISTATIN-RELATED"/>
    <property type="match status" value="1"/>
</dbReference>
<dbReference type="AlphaFoldDB" id="A0A023PN81"/>
<dbReference type="SUPFAM" id="SSF100895">
    <property type="entry name" value="Kazal-type serine protease inhibitors"/>
    <property type="match status" value="2"/>
</dbReference>
<organism evidence="6">
    <name type="scientific">Helicoverpa armigera</name>
    <name type="common">Cotton bollworm</name>
    <name type="synonym">Heliothis armigera</name>
    <dbReference type="NCBI Taxonomy" id="29058"/>
    <lineage>
        <taxon>Eukaryota</taxon>
        <taxon>Metazoa</taxon>
        <taxon>Ecdysozoa</taxon>
        <taxon>Arthropoda</taxon>
        <taxon>Hexapoda</taxon>
        <taxon>Insecta</taxon>
        <taxon>Pterygota</taxon>
        <taxon>Neoptera</taxon>
        <taxon>Endopterygota</taxon>
        <taxon>Lepidoptera</taxon>
        <taxon>Glossata</taxon>
        <taxon>Ditrysia</taxon>
        <taxon>Noctuoidea</taxon>
        <taxon>Noctuidae</taxon>
        <taxon>Heliothinae</taxon>
        <taxon>Helicoverpa</taxon>
    </lineage>
</organism>
<reference evidence="6" key="1">
    <citation type="journal article" date="2014" name="FEBS J.">
        <title>OPDA Isomerase GST16 is involved in phytohormone detoxification and insect development.</title>
        <authorList>
            <person name="Shabab M."/>
            <person name="Khan S.A."/>
            <person name="Vogel H."/>
            <person name="Heckel D.G."/>
            <person name="Boland W."/>
        </authorList>
    </citation>
    <scope>NUCLEOTIDE SEQUENCE</scope>
    <source>
        <strain evidence="6">Har_454C27980</strain>
    </source>
</reference>
<sequence length="119" mass="13001">MAFKFGLLVLVSAYICSTQALPSCICSKEDIPVCGSDGNNYINLCYLECAQYTSKKIITVVKQGPCDDPLPPVPGCFCHMNYSPVCGTDGKTYGNKCALDCEKKRNPGLNLKHDRPCVR</sequence>
<accession>A0A023PN81</accession>
<dbReference type="Pfam" id="PF07648">
    <property type="entry name" value="Kazal_2"/>
    <property type="match status" value="1"/>
</dbReference>
<dbReference type="Pfam" id="PF00050">
    <property type="entry name" value="Kazal_1"/>
    <property type="match status" value="1"/>
</dbReference>
<dbReference type="PANTHER" id="PTHR10913:SF45">
    <property type="entry name" value="FOLLISTATIN, ISOFORM A-RELATED"/>
    <property type="match status" value="1"/>
</dbReference>
<dbReference type="InterPro" id="IPR002350">
    <property type="entry name" value="Kazal_dom"/>
</dbReference>
<evidence type="ECO:0000256" key="4">
    <source>
        <dbReference type="SAM" id="SignalP"/>
    </source>
</evidence>
<evidence type="ECO:0000313" key="6">
    <source>
        <dbReference type="EMBL" id="AHX25877.1"/>
    </source>
</evidence>
<evidence type="ECO:0000256" key="2">
    <source>
        <dbReference type="ARBA" id="ARBA00022900"/>
    </source>
</evidence>
<keyword evidence="1" id="KW-0646">Protease inhibitor</keyword>
<evidence type="ECO:0000256" key="1">
    <source>
        <dbReference type="ARBA" id="ARBA00022690"/>
    </source>
</evidence>
<dbReference type="CDD" id="cd00104">
    <property type="entry name" value="KAZAL_FS"/>
    <property type="match status" value="2"/>
</dbReference>
<dbReference type="GO" id="GO:0030154">
    <property type="term" value="P:cell differentiation"/>
    <property type="evidence" value="ECO:0007669"/>
    <property type="project" value="TreeGrafter"/>
</dbReference>
<keyword evidence="3" id="KW-1015">Disulfide bond</keyword>
<evidence type="ECO:0000256" key="3">
    <source>
        <dbReference type="ARBA" id="ARBA00023157"/>
    </source>
</evidence>
<feature type="chain" id="PRO_5001523347" evidence="4">
    <location>
        <begin position="21"/>
        <end position="119"/>
    </location>
</feature>
<dbReference type="SMART" id="SM00280">
    <property type="entry name" value="KAZAL"/>
    <property type="match status" value="2"/>
</dbReference>
<dbReference type="InterPro" id="IPR050653">
    <property type="entry name" value="Prot_Inhib_GrowthFact_Antg"/>
</dbReference>